<organism evidence="1 2">
    <name type="scientific">Austropuccinia psidii MF-1</name>
    <dbReference type="NCBI Taxonomy" id="1389203"/>
    <lineage>
        <taxon>Eukaryota</taxon>
        <taxon>Fungi</taxon>
        <taxon>Dikarya</taxon>
        <taxon>Basidiomycota</taxon>
        <taxon>Pucciniomycotina</taxon>
        <taxon>Pucciniomycetes</taxon>
        <taxon>Pucciniales</taxon>
        <taxon>Sphaerophragmiaceae</taxon>
        <taxon>Austropuccinia</taxon>
    </lineage>
</organism>
<reference evidence="1" key="1">
    <citation type="submission" date="2021-03" db="EMBL/GenBank/DDBJ databases">
        <title>Draft genome sequence of rust myrtle Austropuccinia psidii MF-1, a brazilian biotype.</title>
        <authorList>
            <person name="Quecine M.C."/>
            <person name="Pachon D.M.R."/>
            <person name="Bonatelli M.L."/>
            <person name="Correr F.H."/>
            <person name="Franceschini L.M."/>
            <person name="Leite T.F."/>
            <person name="Margarido G.R.A."/>
            <person name="Almeida C.A."/>
            <person name="Ferrarezi J.A."/>
            <person name="Labate C.A."/>
        </authorList>
    </citation>
    <scope>NUCLEOTIDE SEQUENCE</scope>
    <source>
        <strain evidence="1">MF-1</strain>
    </source>
</reference>
<keyword evidence="2" id="KW-1185">Reference proteome</keyword>
<name>A0A9Q3GD59_9BASI</name>
<proteinExistence type="predicted"/>
<dbReference type="AlphaFoldDB" id="A0A9Q3GD59"/>
<evidence type="ECO:0000313" key="1">
    <source>
        <dbReference type="EMBL" id="MBW0463298.1"/>
    </source>
</evidence>
<comment type="caution">
    <text evidence="1">The sequence shown here is derived from an EMBL/GenBank/DDBJ whole genome shotgun (WGS) entry which is preliminary data.</text>
</comment>
<accession>A0A9Q3GD59</accession>
<evidence type="ECO:0000313" key="2">
    <source>
        <dbReference type="Proteomes" id="UP000765509"/>
    </source>
</evidence>
<protein>
    <submittedName>
        <fullName evidence="1">Uncharacterized protein</fullName>
    </submittedName>
</protein>
<dbReference type="EMBL" id="AVOT02000522">
    <property type="protein sequence ID" value="MBW0463298.1"/>
    <property type="molecule type" value="Genomic_DNA"/>
</dbReference>
<dbReference type="Proteomes" id="UP000765509">
    <property type="component" value="Unassembled WGS sequence"/>
</dbReference>
<gene>
    <name evidence="1" type="ORF">O181_003013</name>
</gene>
<sequence>MEVDNDEPFVASIQEAPGNKLLVFRDSGSTPHATGYVSIFIDFQKVNLTLTIASAKQHLVFRKGKISLVCQAHLVNRNLPRHFTIQRSREQSFLAENS</sequence>